<keyword evidence="5 6" id="KW-0472">Membrane</keyword>
<feature type="transmembrane region" description="Helical" evidence="6">
    <location>
        <begin position="237"/>
        <end position="255"/>
    </location>
</feature>
<dbReference type="PANTHER" id="PTHR30618:SF0">
    <property type="entry name" value="PURINE-URACIL PERMEASE NCS1"/>
    <property type="match status" value="1"/>
</dbReference>
<sequence>MEKTKLPDIKLDVSDYNQGTHVIPESYYNPNIAPLPKGVKTWNWINYTTIWAGMSHNVVAFELAGLLTFEFGAPLALFIVAFAYGSLLIALYLNGHIGAKWGIPYPTAVRPMFGIKGARIPVIMRAIVALFWFSLQTYVGATLINAVIGIFYPAWNSLTANIIGMPENVAISLLIFWGFNVLVLFRGMSEVKNFELIAGPLIVATLGGLFAYGISLAHGFGPLFTVKGYETSSFSNVMLAVSSMAGVWATLALNIPDFTRFSKSQKDQLIGQAIGLPIIVTLFSFIAVGIISTMIYLYHIPASQAINYVNPVNIMFLFTHNPYLALLVGLSLVIATISVNVAANIVSPVYDFISLFPKKLSTWEKASVTAALVSFAYVPWLWYNSAGTIENILGIIGSGLGSIAGVMIANYWILRKTEVSLVDLFMPGGKYWYAGGYSVKALISMAIGFLIPVIGFIIPAVGFLYDYGWYLAVFISLGLYIILVKK</sequence>
<dbReference type="EMBL" id="CP020477">
    <property type="protein sequence ID" value="ARM75371.1"/>
    <property type="molecule type" value="Genomic_DNA"/>
</dbReference>
<evidence type="ECO:0000313" key="7">
    <source>
        <dbReference type="EMBL" id="ARM75371.1"/>
    </source>
</evidence>
<organism evidence="7 8">
    <name type="scientific">Acidianus manzaensis</name>
    <dbReference type="NCBI Taxonomy" id="282676"/>
    <lineage>
        <taxon>Archaea</taxon>
        <taxon>Thermoproteota</taxon>
        <taxon>Thermoprotei</taxon>
        <taxon>Sulfolobales</taxon>
        <taxon>Sulfolobaceae</taxon>
        <taxon>Acidianus</taxon>
    </lineage>
</organism>
<dbReference type="InterPro" id="IPR045225">
    <property type="entry name" value="Uracil/uridine/allantoin_perm"/>
</dbReference>
<accession>A0A1W6JYH9</accession>
<dbReference type="STRING" id="282676.B6F84_04555"/>
<evidence type="ECO:0000256" key="4">
    <source>
        <dbReference type="ARBA" id="ARBA00022989"/>
    </source>
</evidence>
<dbReference type="InterPro" id="IPR001248">
    <property type="entry name" value="Pur-cyt_permease"/>
</dbReference>
<evidence type="ECO:0000313" key="8">
    <source>
        <dbReference type="Proteomes" id="UP000193404"/>
    </source>
</evidence>
<name>A0A1W6JYH9_9CREN</name>
<protein>
    <submittedName>
        <fullName evidence="7">Allantoin permease</fullName>
    </submittedName>
</protein>
<feature type="transmembrane region" description="Helical" evidence="6">
    <location>
        <begin position="276"/>
        <end position="298"/>
    </location>
</feature>
<evidence type="ECO:0000256" key="1">
    <source>
        <dbReference type="ARBA" id="ARBA00004141"/>
    </source>
</evidence>
<comment type="similarity">
    <text evidence="2">Belongs to the purine-cytosine permease (2.A.39) family.</text>
</comment>
<dbReference type="Gene3D" id="1.10.4160.10">
    <property type="entry name" value="Hydantoin permease"/>
    <property type="match status" value="1"/>
</dbReference>
<comment type="subcellular location">
    <subcellularLocation>
        <location evidence="1">Membrane</location>
        <topology evidence="1">Multi-pass membrane protein</topology>
    </subcellularLocation>
</comment>
<evidence type="ECO:0000256" key="2">
    <source>
        <dbReference type="ARBA" id="ARBA00008974"/>
    </source>
</evidence>
<dbReference type="GO" id="GO:0005886">
    <property type="term" value="C:plasma membrane"/>
    <property type="evidence" value="ECO:0007669"/>
    <property type="project" value="TreeGrafter"/>
</dbReference>
<reference evidence="7 8" key="1">
    <citation type="submission" date="2017-03" db="EMBL/GenBank/DDBJ databases">
        <title>Sulfur activation and transportation mechanism of thermophilic Archaea Acidianus manzaensis YN-25.</title>
        <authorList>
            <person name="Ma Y."/>
            <person name="Yang Y."/>
            <person name="Xia J."/>
        </authorList>
    </citation>
    <scope>NUCLEOTIDE SEQUENCE [LARGE SCALE GENOMIC DNA]</scope>
    <source>
        <strain evidence="7 8">YN-25</strain>
    </source>
</reference>
<proteinExistence type="inferred from homology"/>
<dbReference type="Proteomes" id="UP000193404">
    <property type="component" value="Chromosome"/>
</dbReference>
<feature type="transmembrane region" description="Helical" evidence="6">
    <location>
        <begin position="168"/>
        <end position="185"/>
    </location>
</feature>
<keyword evidence="4 6" id="KW-1133">Transmembrane helix</keyword>
<feature type="transmembrane region" description="Helical" evidence="6">
    <location>
        <begin position="197"/>
        <end position="217"/>
    </location>
</feature>
<feature type="transmembrane region" description="Helical" evidence="6">
    <location>
        <begin position="395"/>
        <end position="414"/>
    </location>
</feature>
<keyword evidence="8" id="KW-1185">Reference proteome</keyword>
<feature type="transmembrane region" description="Helical" evidence="6">
    <location>
        <begin position="323"/>
        <end position="346"/>
    </location>
</feature>
<feature type="transmembrane region" description="Helical" evidence="6">
    <location>
        <begin position="71"/>
        <end position="93"/>
    </location>
</feature>
<gene>
    <name evidence="7" type="ORF">B6F84_04555</name>
</gene>
<dbReference type="KEGG" id="aman:B6F84_04555"/>
<dbReference type="GO" id="GO:0015205">
    <property type="term" value="F:nucleobase transmembrane transporter activity"/>
    <property type="evidence" value="ECO:0007669"/>
    <property type="project" value="TreeGrafter"/>
</dbReference>
<dbReference type="OrthoDB" id="43742at2157"/>
<keyword evidence="3 6" id="KW-0812">Transmembrane</keyword>
<dbReference type="PANTHER" id="PTHR30618">
    <property type="entry name" value="NCS1 FAMILY PURINE/PYRIMIDINE TRANSPORTER"/>
    <property type="match status" value="1"/>
</dbReference>
<dbReference type="GeneID" id="41590165"/>
<evidence type="ECO:0000256" key="6">
    <source>
        <dbReference type="SAM" id="Phobius"/>
    </source>
</evidence>
<feature type="transmembrane region" description="Helical" evidence="6">
    <location>
        <begin position="435"/>
        <end position="461"/>
    </location>
</feature>
<evidence type="ECO:0000256" key="5">
    <source>
        <dbReference type="ARBA" id="ARBA00023136"/>
    </source>
</evidence>
<feature type="transmembrane region" description="Helical" evidence="6">
    <location>
        <begin position="122"/>
        <end position="148"/>
    </location>
</feature>
<feature type="transmembrane region" description="Helical" evidence="6">
    <location>
        <begin position="366"/>
        <end position="383"/>
    </location>
</feature>
<evidence type="ECO:0000256" key="3">
    <source>
        <dbReference type="ARBA" id="ARBA00022692"/>
    </source>
</evidence>
<dbReference type="Pfam" id="PF02133">
    <property type="entry name" value="Transp_cyt_pur"/>
    <property type="match status" value="1"/>
</dbReference>
<feature type="transmembrane region" description="Helical" evidence="6">
    <location>
        <begin position="467"/>
        <end position="484"/>
    </location>
</feature>
<dbReference type="AlphaFoldDB" id="A0A1W6JYH9"/>
<dbReference type="RefSeq" id="WP_148691138.1">
    <property type="nucleotide sequence ID" value="NZ_CP020477.1"/>
</dbReference>